<proteinExistence type="predicted"/>
<evidence type="ECO:0000313" key="2">
    <source>
        <dbReference type="EMBL" id="ATC65193.1"/>
    </source>
</evidence>
<dbReference type="PROSITE" id="PS50206">
    <property type="entry name" value="RHODANESE_3"/>
    <property type="match status" value="1"/>
</dbReference>
<dbReference type="SMART" id="SM00450">
    <property type="entry name" value="RHOD"/>
    <property type="match status" value="1"/>
</dbReference>
<protein>
    <submittedName>
        <fullName evidence="2">Sulfurtransferase</fullName>
    </submittedName>
</protein>
<dbReference type="InterPro" id="IPR050229">
    <property type="entry name" value="GlpE_sulfurtransferase"/>
</dbReference>
<dbReference type="RefSeq" id="WP_096056824.1">
    <property type="nucleotide sequence ID" value="NZ_CP023344.1"/>
</dbReference>
<dbReference type="InterPro" id="IPR036873">
    <property type="entry name" value="Rhodanese-like_dom_sf"/>
</dbReference>
<organism evidence="2 3">
    <name type="scientific">Nibricoccus aquaticus</name>
    <dbReference type="NCBI Taxonomy" id="2576891"/>
    <lineage>
        <taxon>Bacteria</taxon>
        <taxon>Pseudomonadati</taxon>
        <taxon>Verrucomicrobiota</taxon>
        <taxon>Opitutia</taxon>
        <taxon>Opitutales</taxon>
        <taxon>Opitutaceae</taxon>
        <taxon>Nibricoccus</taxon>
    </lineage>
</organism>
<feature type="domain" description="Rhodanese" evidence="1">
    <location>
        <begin position="31"/>
        <end position="121"/>
    </location>
</feature>
<name>A0A290Q9T3_9BACT</name>
<evidence type="ECO:0000313" key="3">
    <source>
        <dbReference type="Proteomes" id="UP000217265"/>
    </source>
</evidence>
<dbReference type="InterPro" id="IPR001763">
    <property type="entry name" value="Rhodanese-like_dom"/>
</dbReference>
<sequence>MTQPTRYEKLTTDAKTRIREITAQDIERTPLAPGTVLIDVRETHEWHAGHAVGAIHLSRGLLEGAIEEKVPDLETPILLYCAGGNRSALAADNLQKMGYKNVTSLVGGFRDWQKARLPVVPGGSDSLKL</sequence>
<evidence type="ECO:0000259" key="1">
    <source>
        <dbReference type="PROSITE" id="PS50206"/>
    </source>
</evidence>
<dbReference type="Pfam" id="PF00581">
    <property type="entry name" value="Rhodanese"/>
    <property type="match status" value="1"/>
</dbReference>
<dbReference type="AlphaFoldDB" id="A0A290Q9T3"/>
<keyword evidence="2" id="KW-0808">Transferase</keyword>
<accession>A0A290Q9T3</accession>
<dbReference type="KEGG" id="vbh:CMV30_15200"/>
<dbReference type="Gene3D" id="3.40.250.10">
    <property type="entry name" value="Rhodanese-like domain"/>
    <property type="match status" value="1"/>
</dbReference>
<keyword evidence="3" id="KW-1185">Reference proteome</keyword>
<dbReference type="CDD" id="cd00158">
    <property type="entry name" value="RHOD"/>
    <property type="match status" value="1"/>
</dbReference>
<reference evidence="2 3" key="1">
    <citation type="submission" date="2017-09" db="EMBL/GenBank/DDBJ databases">
        <title>Complete genome sequence of Verrucomicrobial strain HZ-65, isolated from freshwater.</title>
        <authorList>
            <person name="Choi A."/>
        </authorList>
    </citation>
    <scope>NUCLEOTIDE SEQUENCE [LARGE SCALE GENOMIC DNA]</scope>
    <source>
        <strain evidence="2 3">HZ-65</strain>
    </source>
</reference>
<gene>
    <name evidence="2" type="ORF">CMV30_15200</name>
</gene>
<dbReference type="PANTHER" id="PTHR43031:SF1">
    <property type="entry name" value="PYRIDINE NUCLEOTIDE-DISULPHIDE OXIDOREDUCTASE"/>
    <property type="match status" value="1"/>
</dbReference>
<dbReference type="PANTHER" id="PTHR43031">
    <property type="entry name" value="FAD-DEPENDENT OXIDOREDUCTASE"/>
    <property type="match status" value="1"/>
</dbReference>
<dbReference type="GO" id="GO:0016740">
    <property type="term" value="F:transferase activity"/>
    <property type="evidence" value="ECO:0007669"/>
    <property type="project" value="UniProtKB-KW"/>
</dbReference>
<dbReference type="EMBL" id="CP023344">
    <property type="protein sequence ID" value="ATC65193.1"/>
    <property type="molecule type" value="Genomic_DNA"/>
</dbReference>
<dbReference type="Proteomes" id="UP000217265">
    <property type="component" value="Chromosome"/>
</dbReference>
<dbReference type="SUPFAM" id="SSF52821">
    <property type="entry name" value="Rhodanese/Cell cycle control phosphatase"/>
    <property type="match status" value="1"/>
</dbReference>
<dbReference type="OrthoDB" id="9800872at2"/>